<evidence type="ECO:0000256" key="1">
    <source>
        <dbReference type="SAM" id="SignalP"/>
    </source>
</evidence>
<feature type="chain" id="PRO_5021189748" evidence="1">
    <location>
        <begin position="26"/>
        <end position="197"/>
    </location>
</feature>
<organism evidence="2 3">
    <name type="scientific">Mangrovimicrobium sediminis</name>
    <dbReference type="NCBI Taxonomy" id="2562682"/>
    <lineage>
        <taxon>Bacteria</taxon>
        <taxon>Pseudomonadati</taxon>
        <taxon>Pseudomonadota</taxon>
        <taxon>Gammaproteobacteria</taxon>
        <taxon>Cellvibrionales</taxon>
        <taxon>Halieaceae</taxon>
        <taxon>Mangrovimicrobium</taxon>
    </lineage>
</organism>
<dbReference type="CDD" id="cd08547">
    <property type="entry name" value="Type_II_cohesin"/>
    <property type="match status" value="1"/>
</dbReference>
<keyword evidence="3" id="KW-1185">Reference proteome</keyword>
<reference evidence="2 3" key="1">
    <citation type="submission" date="2019-04" db="EMBL/GenBank/DDBJ databases">
        <title>Taxonomy of novel Haliea sp. from mangrove soil of West Coast of India.</title>
        <authorList>
            <person name="Verma A."/>
            <person name="Kumar P."/>
            <person name="Krishnamurthi S."/>
        </authorList>
    </citation>
    <scope>NUCLEOTIDE SEQUENCE [LARGE SCALE GENOMIC DNA]</scope>
    <source>
        <strain evidence="2 3">SAOS-164</strain>
    </source>
</reference>
<accession>A0A4Z0M6Y6</accession>
<dbReference type="InterPro" id="IPR022472">
    <property type="entry name" value="VPLPA-CTERM"/>
</dbReference>
<comment type="caution">
    <text evidence="2">The sequence shown here is derived from an EMBL/GenBank/DDBJ whole genome shotgun (WGS) entry which is preliminary data.</text>
</comment>
<proteinExistence type="predicted"/>
<dbReference type="NCBIfam" id="TIGR03370">
    <property type="entry name" value="VPLPA-CTERM"/>
    <property type="match status" value="1"/>
</dbReference>
<dbReference type="RefSeq" id="WP_135441135.1">
    <property type="nucleotide sequence ID" value="NZ_SRLE01000003.1"/>
</dbReference>
<dbReference type="SUPFAM" id="SSF49384">
    <property type="entry name" value="Carbohydrate-binding domain"/>
    <property type="match status" value="1"/>
</dbReference>
<evidence type="ECO:0000313" key="2">
    <source>
        <dbReference type="EMBL" id="TGD75432.1"/>
    </source>
</evidence>
<dbReference type="AlphaFoldDB" id="A0A4Z0M6Y6"/>
<keyword evidence="1" id="KW-0732">Signal</keyword>
<dbReference type="EMBL" id="SRLE01000003">
    <property type="protein sequence ID" value="TGD75432.1"/>
    <property type="molecule type" value="Genomic_DNA"/>
</dbReference>
<sequence>MTPVSLFTRWCTALILTLGAGMLHAASISVTPSASVVTEGDVFDVTIEGTDFTDGTIGGGFSLSWDASVLEVQSYTLTFVGDQTFGQAGTLDNVAGTLMNADVTSLNGTANAAFQIASITFAAIGTGNTLLDLAIGTFPGGSPRVWADATGFNDTNPLFYDGKVAVNPVPVPAAAWLFGSGLLGLGSLSRRKKSANA</sequence>
<evidence type="ECO:0000313" key="3">
    <source>
        <dbReference type="Proteomes" id="UP000298050"/>
    </source>
</evidence>
<dbReference type="InterPro" id="IPR008965">
    <property type="entry name" value="CBM2/CBM3_carb-bd_dom_sf"/>
</dbReference>
<gene>
    <name evidence="2" type="ORF">E4634_03010</name>
</gene>
<dbReference type="Proteomes" id="UP000298050">
    <property type="component" value="Unassembled WGS sequence"/>
</dbReference>
<dbReference type="Gene3D" id="2.60.40.680">
    <property type="match status" value="1"/>
</dbReference>
<name>A0A4Z0M6Y6_9GAMM</name>
<feature type="signal peptide" evidence="1">
    <location>
        <begin position="1"/>
        <end position="25"/>
    </location>
</feature>
<dbReference type="GO" id="GO:0030246">
    <property type="term" value="F:carbohydrate binding"/>
    <property type="evidence" value="ECO:0007669"/>
    <property type="project" value="InterPro"/>
</dbReference>
<protein>
    <submittedName>
        <fullName evidence="2">VPLPA-CTERM sorting domain-containing protein</fullName>
    </submittedName>
</protein>